<dbReference type="EMBL" id="KZ678458">
    <property type="protein sequence ID" value="PSR83592.1"/>
    <property type="molecule type" value="Genomic_DNA"/>
</dbReference>
<evidence type="ECO:0000313" key="1">
    <source>
        <dbReference type="EMBL" id="PSR83592.1"/>
    </source>
</evidence>
<dbReference type="InParanoid" id="A0A2T3A630"/>
<dbReference type="AlphaFoldDB" id="A0A2T3A630"/>
<gene>
    <name evidence="1" type="ORF">BD289DRAFT_280452</name>
</gene>
<name>A0A2T3A630_9PEZI</name>
<dbReference type="Proteomes" id="UP000241462">
    <property type="component" value="Unassembled WGS sequence"/>
</dbReference>
<protein>
    <submittedName>
        <fullName evidence="1">Uncharacterized protein</fullName>
    </submittedName>
</protein>
<sequence length="222" mass="24297">MNQLPILGALGYEVTLSSRIVTDPAPSAAVLSTYTINQISPRTCIARVSIIETKDTRTASTDANLLIVHSIHTETADSRPASCRPRARTILASFWVHHVHRSLKTLHRIHFRTVVEASTRAVVRDHVCVLLGVVYDDLHDSPCSDVLLRRSTAGAGWGAADEGLRRAWSVICAHSRLVRCARGMMKEYGHDGLGVVEIGIAQAFDKNGMRSMFDLNLGFGAK</sequence>
<accession>A0A2T3A630</accession>
<evidence type="ECO:0000313" key="2">
    <source>
        <dbReference type="Proteomes" id="UP000241462"/>
    </source>
</evidence>
<reference evidence="1 2" key="1">
    <citation type="journal article" date="2018" name="Mycol. Prog.">
        <title>Coniella lustricola, a new species from submerged detritus.</title>
        <authorList>
            <person name="Raudabaugh D.B."/>
            <person name="Iturriaga T."/>
            <person name="Carver A."/>
            <person name="Mondo S."/>
            <person name="Pangilinan J."/>
            <person name="Lipzen A."/>
            <person name="He G."/>
            <person name="Amirebrahimi M."/>
            <person name="Grigoriev I.V."/>
            <person name="Miller A.N."/>
        </authorList>
    </citation>
    <scope>NUCLEOTIDE SEQUENCE [LARGE SCALE GENOMIC DNA]</scope>
    <source>
        <strain evidence="1 2">B22-T-1</strain>
    </source>
</reference>
<keyword evidence="2" id="KW-1185">Reference proteome</keyword>
<dbReference type="OrthoDB" id="10504188at2759"/>
<organism evidence="1 2">
    <name type="scientific">Coniella lustricola</name>
    <dbReference type="NCBI Taxonomy" id="2025994"/>
    <lineage>
        <taxon>Eukaryota</taxon>
        <taxon>Fungi</taxon>
        <taxon>Dikarya</taxon>
        <taxon>Ascomycota</taxon>
        <taxon>Pezizomycotina</taxon>
        <taxon>Sordariomycetes</taxon>
        <taxon>Sordariomycetidae</taxon>
        <taxon>Diaporthales</taxon>
        <taxon>Schizoparmaceae</taxon>
        <taxon>Coniella</taxon>
    </lineage>
</organism>
<proteinExistence type="predicted"/>